<protein>
    <submittedName>
        <fullName evidence="2">Uncharacterized protein</fullName>
    </submittedName>
</protein>
<keyword evidence="3" id="KW-1185">Reference proteome</keyword>
<dbReference type="OrthoDB" id="430315at2759"/>
<feature type="signal peptide" evidence="1">
    <location>
        <begin position="1"/>
        <end position="19"/>
    </location>
</feature>
<reference evidence="2" key="1">
    <citation type="submission" date="2020-05" db="EMBL/GenBank/DDBJ databases">
        <title>Mycena genomes resolve the evolution of fungal bioluminescence.</title>
        <authorList>
            <person name="Tsai I.J."/>
        </authorList>
    </citation>
    <scope>NUCLEOTIDE SEQUENCE</scope>
    <source>
        <strain evidence="2">CCC161011</strain>
    </source>
</reference>
<evidence type="ECO:0000313" key="3">
    <source>
        <dbReference type="Proteomes" id="UP000620124"/>
    </source>
</evidence>
<feature type="chain" id="PRO_5034347458" evidence="1">
    <location>
        <begin position="20"/>
        <end position="113"/>
    </location>
</feature>
<evidence type="ECO:0000313" key="2">
    <source>
        <dbReference type="EMBL" id="KAF7335055.1"/>
    </source>
</evidence>
<sequence length="113" mass="12116">MVRLLHIFPLVALAAFASADHHITFHNRCASKTITPTFHAADGTTRSMHAIAKGQTTSTTVAEAKAAWRIFGQTGSCSHPDGGGCLLLECSFEFVTLPNVLSETNFSLKQSVI</sequence>
<dbReference type="AlphaFoldDB" id="A0A8H6X5U0"/>
<dbReference type="EMBL" id="JACAZI010000025">
    <property type="protein sequence ID" value="KAF7335055.1"/>
    <property type="molecule type" value="Genomic_DNA"/>
</dbReference>
<keyword evidence="1" id="KW-0732">Signal</keyword>
<name>A0A8H6X5U0_9AGAR</name>
<accession>A0A8H6X5U0</accession>
<gene>
    <name evidence="2" type="ORF">MVEN_02256000</name>
</gene>
<proteinExistence type="predicted"/>
<comment type="caution">
    <text evidence="2">The sequence shown here is derived from an EMBL/GenBank/DDBJ whole genome shotgun (WGS) entry which is preliminary data.</text>
</comment>
<dbReference type="Proteomes" id="UP000620124">
    <property type="component" value="Unassembled WGS sequence"/>
</dbReference>
<evidence type="ECO:0000256" key="1">
    <source>
        <dbReference type="SAM" id="SignalP"/>
    </source>
</evidence>
<organism evidence="2 3">
    <name type="scientific">Mycena venus</name>
    <dbReference type="NCBI Taxonomy" id="2733690"/>
    <lineage>
        <taxon>Eukaryota</taxon>
        <taxon>Fungi</taxon>
        <taxon>Dikarya</taxon>
        <taxon>Basidiomycota</taxon>
        <taxon>Agaricomycotina</taxon>
        <taxon>Agaricomycetes</taxon>
        <taxon>Agaricomycetidae</taxon>
        <taxon>Agaricales</taxon>
        <taxon>Marasmiineae</taxon>
        <taxon>Mycenaceae</taxon>
        <taxon>Mycena</taxon>
    </lineage>
</organism>